<evidence type="ECO:0000256" key="3">
    <source>
        <dbReference type="ARBA" id="ARBA00022989"/>
    </source>
</evidence>
<dbReference type="Pfam" id="PF20684">
    <property type="entry name" value="Fung_rhodopsin"/>
    <property type="match status" value="1"/>
</dbReference>
<dbReference type="OMA" id="MEMTIYL"/>
<keyword evidence="3 6" id="KW-1133">Transmembrane helix</keyword>
<dbReference type="PANTHER" id="PTHR33048">
    <property type="entry name" value="PTH11-LIKE INTEGRAL MEMBRANE PROTEIN (AFU_ORTHOLOGUE AFUA_5G11245)"/>
    <property type="match status" value="1"/>
</dbReference>
<dbReference type="STRING" id="675120.N1PZD8"/>
<dbReference type="GO" id="GO:0016020">
    <property type="term" value="C:membrane"/>
    <property type="evidence" value="ECO:0007669"/>
    <property type="project" value="UniProtKB-SubCell"/>
</dbReference>
<organism evidence="8 9">
    <name type="scientific">Dothistroma septosporum (strain NZE10 / CBS 128990)</name>
    <name type="common">Red band needle blight fungus</name>
    <name type="synonym">Mycosphaerella pini</name>
    <dbReference type="NCBI Taxonomy" id="675120"/>
    <lineage>
        <taxon>Eukaryota</taxon>
        <taxon>Fungi</taxon>
        <taxon>Dikarya</taxon>
        <taxon>Ascomycota</taxon>
        <taxon>Pezizomycotina</taxon>
        <taxon>Dothideomycetes</taxon>
        <taxon>Dothideomycetidae</taxon>
        <taxon>Mycosphaerellales</taxon>
        <taxon>Mycosphaerellaceae</taxon>
        <taxon>Dothistroma</taxon>
    </lineage>
</organism>
<keyword evidence="2 6" id="KW-0812">Transmembrane</keyword>
<accession>N1PZD8</accession>
<name>N1PZD8_DOTSN</name>
<feature type="domain" description="Rhodopsin" evidence="7">
    <location>
        <begin position="1"/>
        <end position="69"/>
    </location>
</feature>
<comment type="similarity">
    <text evidence="5">Belongs to the SAT4 family.</text>
</comment>
<dbReference type="HOGENOM" id="CLU_2661180_0_0_1"/>
<sequence length="76" mass="8574">QQKSALNALFSTGLIVIAAGIVRTYYLTQLGKDYDITWVGFDVFIWSQLEIQLILICAAVLALRVLLRRYLSDPIT</sequence>
<keyword evidence="4 6" id="KW-0472">Membrane</keyword>
<evidence type="ECO:0000259" key="7">
    <source>
        <dbReference type="Pfam" id="PF20684"/>
    </source>
</evidence>
<evidence type="ECO:0000313" key="8">
    <source>
        <dbReference type="EMBL" id="EME48891.1"/>
    </source>
</evidence>
<keyword evidence="9" id="KW-1185">Reference proteome</keyword>
<dbReference type="PANTHER" id="PTHR33048:SF129">
    <property type="entry name" value="INTEGRAL MEMBRANE PROTEIN-RELATED"/>
    <property type="match status" value="1"/>
</dbReference>
<dbReference type="AlphaFoldDB" id="N1PZD8"/>
<evidence type="ECO:0000256" key="1">
    <source>
        <dbReference type="ARBA" id="ARBA00004141"/>
    </source>
</evidence>
<feature type="transmembrane region" description="Helical" evidence="6">
    <location>
        <begin position="46"/>
        <end position="67"/>
    </location>
</feature>
<dbReference type="InterPro" id="IPR052337">
    <property type="entry name" value="SAT4-like"/>
</dbReference>
<evidence type="ECO:0000256" key="5">
    <source>
        <dbReference type="ARBA" id="ARBA00038359"/>
    </source>
</evidence>
<reference evidence="9" key="1">
    <citation type="journal article" date="2012" name="PLoS Genet.">
        <title>The genomes of the fungal plant pathogens Cladosporium fulvum and Dothistroma septosporum reveal adaptation to different hosts and lifestyles but also signatures of common ancestry.</title>
        <authorList>
            <person name="de Wit P.J.G.M."/>
            <person name="van der Burgt A."/>
            <person name="Oekmen B."/>
            <person name="Stergiopoulos I."/>
            <person name="Abd-Elsalam K.A."/>
            <person name="Aerts A.L."/>
            <person name="Bahkali A.H."/>
            <person name="Beenen H.G."/>
            <person name="Chettri P."/>
            <person name="Cox M.P."/>
            <person name="Datema E."/>
            <person name="de Vries R.P."/>
            <person name="Dhillon B."/>
            <person name="Ganley A.R."/>
            <person name="Griffiths S.A."/>
            <person name="Guo Y."/>
            <person name="Hamelin R.C."/>
            <person name="Henrissat B."/>
            <person name="Kabir M.S."/>
            <person name="Jashni M.K."/>
            <person name="Kema G."/>
            <person name="Klaubauf S."/>
            <person name="Lapidus A."/>
            <person name="Levasseur A."/>
            <person name="Lindquist E."/>
            <person name="Mehrabi R."/>
            <person name="Ohm R.A."/>
            <person name="Owen T.J."/>
            <person name="Salamov A."/>
            <person name="Schwelm A."/>
            <person name="Schijlen E."/>
            <person name="Sun H."/>
            <person name="van den Burg H.A."/>
            <person name="van Ham R.C.H.J."/>
            <person name="Zhang S."/>
            <person name="Goodwin S.B."/>
            <person name="Grigoriev I.V."/>
            <person name="Collemare J."/>
            <person name="Bradshaw R.E."/>
        </authorList>
    </citation>
    <scope>NUCLEOTIDE SEQUENCE [LARGE SCALE GENOMIC DNA]</scope>
    <source>
        <strain evidence="9">NZE10 / CBS 128990</strain>
    </source>
</reference>
<reference evidence="8 9" key="2">
    <citation type="journal article" date="2012" name="PLoS Pathog.">
        <title>Diverse lifestyles and strategies of plant pathogenesis encoded in the genomes of eighteen Dothideomycetes fungi.</title>
        <authorList>
            <person name="Ohm R.A."/>
            <person name="Feau N."/>
            <person name="Henrissat B."/>
            <person name="Schoch C.L."/>
            <person name="Horwitz B.A."/>
            <person name="Barry K.W."/>
            <person name="Condon B.J."/>
            <person name="Copeland A.C."/>
            <person name="Dhillon B."/>
            <person name="Glaser F."/>
            <person name="Hesse C.N."/>
            <person name="Kosti I."/>
            <person name="LaButti K."/>
            <person name="Lindquist E.A."/>
            <person name="Lucas S."/>
            <person name="Salamov A.A."/>
            <person name="Bradshaw R.E."/>
            <person name="Ciuffetti L."/>
            <person name="Hamelin R.C."/>
            <person name="Kema G.H.J."/>
            <person name="Lawrence C."/>
            <person name="Scott J.A."/>
            <person name="Spatafora J.W."/>
            <person name="Turgeon B.G."/>
            <person name="de Wit P.J.G.M."/>
            <person name="Zhong S."/>
            <person name="Goodwin S.B."/>
            <person name="Grigoriev I.V."/>
        </authorList>
    </citation>
    <scope>NUCLEOTIDE SEQUENCE [LARGE SCALE GENOMIC DNA]</scope>
    <source>
        <strain evidence="9">NZE10 / CBS 128990</strain>
    </source>
</reference>
<evidence type="ECO:0000313" key="9">
    <source>
        <dbReference type="Proteomes" id="UP000016933"/>
    </source>
</evidence>
<dbReference type="InterPro" id="IPR049326">
    <property type="entry name" value="Rhodopsin_dom_fungi"/>
</dbReference>
<proteinExistence type="inferred from homology"/>
<dbReference type="EMBL" id="KB446535">
    <property type="protein sequence ID" value="EME48891.1"/>
    <property type="molecule type" value="Genomic_DNA"/>
</dbReference>
<dbReference type="Proteomes" id="UP000016933">
    <property type="component" value="Unassembled WGS sequence"/>
</dbReference>
<comment type="subcellular location">
    <subcellularLocation>
        <location evidence="1">Membrane</location>
        <topology evidence="1">Multi-pass membrane protein</topology>
    </subcellularLocation>
</comment>
<feature type="transmembrane region" description="Helical" evidence="6">
    <location>
        <begin position="7"/>
        <end position="26"/>
    </location>
</feature>
<feature type="non-terminal residue" evidence="8">
    <location>
        <position position="1"/>
    </location>
</feature>
<evidence type="ECO:0000256" key="2">
    <source>
        <dbReference type="ARBA" id="ARBA00022692"/>
    </source>
</evidence>
<protein>
    <recommendedName>
        <fullName evidence="7">Rhodopsin domain-containing protein</fullName>
    </recommendedName>
</protein>
<evidence type="ECO:0000256" key="6">
    <source>
        <dbReference type="SAM" id="Phobius"/>
    </source>
</evidence>
<dbReference type="OrthoDB" id="3630381at2759"/>
<evidence type="ECO:0000256" key="4">
    <source>
        <dbReference type="ARBA" id="ARBA00023136"/>
    </source>
</evidence>
<gene>
    <name evidence="8" type="ORF">DOTSEDRAFT_119188</name>
</gene>